<evidence type="ECO:0000313" key="2">
    <source>
        <dbReference type="Proteomes" id="UP000199403"/>
    </source>
</evidence>
<dbReference type="Proteomes" id="UP000199403">
    <property type="component" value="Unassembled WGS sequence"/>
</dbReference>
<gene>
    <name evidence="1" type="ORF">SAMN05192553_103471</name>
</gene>
<evidence type="ECO:0000313" key="1">
    <source>
        <dbReference type="EMBL" id="SEJ36225.1"/>
    </source>
</evidence>
<dbReference type="Gene3D" id="1.25.40.390">
    <property type="match status" value="1"/>
</dbReference>
<sequence length="534" mass="59260">MNIRNKFLTAVLAGSLSFFSCDTEDLHDLNVNPQAVDEIDLNFMFTAAQLGSASGGSSGDNRYIDWRTNIGMSAYLIQHLANAGGGIAPGDKYTENFESNNAPFEFFYGDALKNISEVIRQTGPGGYDEGNKINTRNAARIMRVLNFHRLTDFYGNIPYFDALQGMDGVFFPEYDPQSEIYPHLLQELEEATAAISASNPDDGFARADIIYDGDVTKWKRFGYSLMLRLAMRVSEVAPQLANEYVTKAIAGGVMQSNDDNAFVPMSEGPSLWINQNGISRAFFPGDGGQPSYMSETLINWLKGGATAADEVDPRLMILSGGIADWSAVGWTPFNTNPLEQKGMPNGFDAAGLEELEGGPIDQVSTYSRINYLLLQRDSPYMLMNYAESAFLQAEALERGIGSGIPGTAEEHYSQGVKEAMQMYTFFDASLEVSDAEVTAYLDRHPYGVEKPALEMIGEQMWVSKFFNWWEAWSDWRRTGYPVLTPTNYPGNVTQGQIMRKLRYPAAEVATNENFQAGATLPDIFTTRVWWDTAD</sequence>
<name>A0A1H6YHG9_9BACT</name>
<dbReference type="AlphaFoldDB" id="A0A1H6YHG9"/>
<dbReference type="InterPro" id="IPR041662">
    <property type="entry name" value="SusD-like_2"/>
</dbReference>
<dbReference type="SUPFAM" id="SSF48452">
    <property type="entry name" value="TPR-like"/>
    <property type="match status" value="1"/>
</dbReference>
<protein>
    <submittedName>
        <fullName evidence="1">Starch-binding associating with outer membrane</fullName>
    </submittedName>
</protein>
<dbReference type="STRING" id="1416801.SAMN05192553_103471"/>
<dbReference type="Pfam" id="PF12771">
    <property type="entry name" value="SusD-like_2"/>
    <property type="match status" value="1"/>
</dbReference>
<dbReference type="EMBL" id="FNZH01000003">
    <property type="protein sequence ID" value="SEJ36225.1"/>
    <property type="molecule type" value="Genomic_DNA"/>
</dbReference>
<keyword evidence="2" id="KW-1185">Reference proteome</keyword>
<dbReference type="RefSeq" id="WP_092174021.1">
    <property type="nucleotide sequence ID" value="NZ_FNZH01000003.1"/>
</dbReference>
<dbReference type="OrthoDB" id="973072at2"/>
<dbReference type="PROSITE" id="PS51257">
    <property type="entry name" value="PROKAR_LIPOPROTEIN"/>
    <property type="match status" value="1"/>
</dbReference>
<organism evidence="1 2">
    <name type="scientific">Cyclobacterium xiamenense</name>
    <dbReference type="NCBI Taxonomy" id="1297121"/>
    <lineage>
        <taxon>Bacteria</taxon>
        <taxon>Pseudomonadati</taxon>
        <taxon>Bacteroidota</taxon>
        <taxon>Cytophagia</taxon>
        <taxon>Cytophagales</taxon>
        <taxon>Cyclobacteriaceae</taxon>
        <taxon>Cyclobacterium</taxon>
    </lineage>
</organism>
<dbReference type="InterPro" id="IPR011990">
    <property type="entry name" value="TPR-like_helical_dom_sf"/>
</dbReference>
<proteinExistence type="predicted"/>
<reference evidence="2" key="1">
    <citation type="submission" date="2016-10" db="EMBL/GenBank/DDBJ databases">
        <authorList>
            <person name="Varghese N."/>
            <person name="Submissions S."/>
        </authorList>
    </citation>
    <scope>NUCLEOTIDE SEQUENCE [LARGE SCALE GENOMIC DNA]</scope>
    <source>
        <strain evidence="2">IBRC-M 10761</strain>
    </source>
</reference>
<accession>A0A1H6YHG9</accession>